<evidence type="ECO:0000313" key="8">
    <source>
        <dbReference type="EMBL" id="QBF34996.1"/>
    </source>
</evidence>
<sequence>MKILLAGTPEFAVPIFEEIIKHFDVVGIVSQPDRASQRGRKSIFTPTKNLALKHNIKLFQPEKIVQIYDELIALQYDYLVTVAFGQFIPTKILNIAKKMNVNVHGSLLPKYRGAAPVQYSVLNGDKKTGISIMEMVKEMDAGDVFVQAEVEISDDDTSLSVFNKLQSITVKNIVNWITLLDKGVLKRQKQDESQVSLSPKLEKSDGEIISSMNVDYALRVIKAFNPNPIAFSYINQKRVKIFFASKKWVKNAPTLELKDGVLYLIDYQFDSKKRVILQ</sequence>
<protein>
    <recommendedName>
        <fullName evidence="2 5">Methionyl-tRNA formyltransferase</fullName>
        <ecNumber evidence="2 5">2.1.2.9</ecNumber>
    </recommendedName>
</protein>
<dbReference type="SUPFAM" id="SSF53328">
    <property type="entry name" value="Formyltransferase"/>
    <property type="match status" value="1"/>
</dbReference>
<keyword evidence="4 5" id="KW-0648">Protein biosynthesis</keyword>
<dbReference type="Gene3D" id="3.40.50.12230">
    <property type="match status" value="1"/>
</dbReference>
<dbReference type="OrthoDB" id="9802815at2"/>
<dbReference type="PANTHER" id="PTHR11138">
    <property type="entry name" value="METHIONYL-TRNA FORMYLTRANSFERASE"/>
    <property type="match status" value="1"/>
</dbReference>
<dbReference type="Pfam" id="PF02911">
    <property type="entry name" value="Formyl_trans_C"/>
    <property type="match status" value="1"/>
</dbReference>
<dbReference type="AlphaFoldDB" id="A0A4P6MQH9"/>
<organism evidence="8 9">
    <name type="scientific">Mycoplasmopsis phocirhinis</name>
    <dbReference type="NCBI Taxonomy" id="142650"/>
    <lineage>
        <taxon>Bacteria</taxon>
        <taxon>Bacillati</taxon>
        <taxon>Mycoplasmatota</taxon>
        <taxon>Mycoplasmoidales</taxon>
        <taxon>Metamycoplasmataceae</taxon>
        <taxon>Mycoplasmopsis</taxon>
    </lineage>
</organism>
<accession>A0A4P6MQH9</accession>
<evidence type="ECO:0000256" key="4">
    <source>
        <dbReference type="ARBA" id="ARBA00022917"/>
    </source>
</evidence>
<dbReference type="InterPro" id="IPR002376">
    <property type="entry name" value="Formyl_transf_N"/>
</dbReference>
<dbReference type="EMBL" id="CP034841">
    <property type="protein sequence ID" value="QBF34996.1"/>
    <property type="molecule type" value="Genomic_DNA"/>
</dbReference>
<dbReference type="GO" id="GO:0005829">
    <property type="term" value="C:cytosol"/>
    <property type="evidence" value="ECO:0007669"/>
    <property type="project" value="TreeGrafter"/>
</dbReference>
<dbReference type="NCBIfam" id="TIGR00460">
    <property type="entry name" value="fmt"/>
    <property type="match status" value="1"/>
</dbReference>
<keyword evidence="9" id="KW-1185">Reference proteome</keyword>
<dbReference type="CDD" id="cd08646">
    <property type="entry name" value="FMT_core_Met-tRNA-FMT_N"/>
    <property type="match status" value="1"/>
</dbReference>
<proteinExistence type="inferred from homology"/>
<dbReference type="InterPro" id="IPR005793">
    <property type="entry name" value="Formyl_trans_C"/>
</dbReference>
<evidence type="ECO:0000256" key="3">
    <source>
        <dbReference type="ARBA" id="ARBA00022679"/>
    </source>
</evidence>
<comment type="function">
    <text evidence="5">Attaches a formyl group to the free amino group of methionyl-tRNA(fMet). The formyl group appears to play a dual role in the initiator identity of N-formylmethionyl-tRNA by promoting its recognition by IF2 and preventing the misappropriation of this tRNA by the elongation apparatus.</text>
</comment>
<dbReference type="InterPro" id="IPR036477">
    <property type="entry name" value="Formyl_transf_N_sf"/>
</dbReference>
<evidence type="ECO:0000256" key="2">
    <source>
        <dbReference type="ARBA" id="ARBA00012261"/>
    </source>
</evidence>
<comment type="similarity">
    <text evidence="1 5">Belongs to the Fmt family.</text>
</comment>
<gene>
    <name evidence="5 8" type="primary">fmt</name>
    <name evidence="8" type="ORF">EG856_02680</name>
</gene>
<dbReference type="KEGG" id="mphi:EG856_02680"/>
<feature type="binding site" evidence="5">
    <location>
        <begin position="106"/>
        <end position="109"/>
    </location>
    <ligand>
        <name>(6S)-5,6,7,8-tetrahydrofolate</name>
        <dbReference type="ChEBI" id="CHEBI:57453"/>
    </ligand>
</feature>
<dbReference type="EC" id="2.1.2.9" evidence="2 5"/>
<dbReference type="Proteomes" id="UP000289326">
    <property type="component" value="Chromosome"/>
</dbReference>
<dbReference type="GO" id="GO:0004479">
    <property type="term" value="F:methionyl-tRNA formyltransferase activity"/>
    <property type="evidence" value="ECO:0007669"/>
    <property type="project" value="UniProtKB-UniRule"/>
</dbReference>
<reference evidence="8 9" key="1">
    <citation type="submission" date="2019-01" db="EMBL/GenBank/DDBJ databases">
        <title>Complete sequence and annotation of the Mycoplasma phocirhinis strain 852T genome.</title>
        <authorList>
            <person name="Frasca S.Jr."/>
            <person name="Kutish G.F."/>
            <person name="Castellanos Gell J."/>
            <person name="Michaels D.L."/>
            <person name="Brown D.R."/>
        </authorList>
    </citation>
    <scope>NUCLEOTIDE SEQUENCE [LARGE SCALE GENOMIC DNA]</scope>
    <source>
        <strain evidence="8 9">852</strain>
    </source>
</reference>
<dbReference type="RefSeq" id="WP_130429773.1">
    <property type="nucleotide sequence ID" value="NZ_CP034841.1"/>
</dbReference>
<dbReference type="InterPro" id="IPR041711">
    <property type="entry name" value="Met-tRNA-FMT_N"/>
</dbReference>
<evidence type="ECO:0000256" key="1">
    <source>
        <dbReference type="ARBA" id="ARBA00010699"/>
    </source>
</evidence>
<dbReference type="PANTHER" id="PTHR11138:SF5">
    <property type="entry name" value="METHIONYL-TRNA FORMYLTRANSFERASE, MITOCHONDRIAL"/>
    <property type="match status" value="1"/>
</dbReference>
<name>A0A4P6MQH9_9BACT</name>
<comment type="catalytic activity">
    <reaction evidence="5">
        <text>L-methionyl-tRNA(fMet) + (6R)-10-formyltetrahydrofolate = N-formyl-L-methionyl-tRNA(fMet) + (6S)-5,6,7,8-tetrahydrofolate + H(+)</text>
        <dbReference type="Rhea" id="RHEA:24380"/>
        <dbReference type="Rhea" id="RHEA-COMP:9952"/>
        <dbReference type="Rhea" id="RHEA-COMP:9953"/>
        <dbReference type="ChEBI" id="CHEBI:15378"/>
        <dbReference type="ChEBI" id="CHEBI:57453"/>
        <dbReference type="ChEBI" id="CHEBI:78530"/>
        <dbReference type="ChEBI" id="CHEBI:78844"/>
        <dbReference type="ChEBI" id="CHEBI:195366"/>
        <dbReference type="EC" id="2.1.2.9"/>
    </reaction>
</comment>
<dbReference type="InterPro" id="IPR011034">
    <property type="entry name" value="Formyl_transferase-like_C_sf"/>
</dbReference>
<feature type="domain" description="Formyl transferase N-terminal" evidence="6">
    <location>
        <begin position="4"/>
        <end position="174"/>
    </location>
</feature>
<evidence type="ECO:0000256" key="5">
    <source>
        <dbReference type="HAMAP-Rule" id="MF_00182"/>
    </source>
</evidence>
<evidence type="ECO:0000313" key="9">
    <source>
        <dbReference type="Proteomes" id="UP000289326"/>
    </source>
</evidence>
<dbReference type="HAMAP" id="MF_00182">
    <property type="entry name" value="Formyl_trans"/>
    <property type="match status" value="1"/>
</dbReference>
<dbReference type="Pfam" id="PF00551">
    <property type="entry name" value="Formyl_trans_N"/>
    <property type="match status" value="1"/>
</dbReference>
<evidence type="ECO:0000259" key="6">
    <source>
        <dbReference type="Pfam" id="PF00551"/>
    </source>
</evidence>
<feature type="domain" description="Formyl transferase C-terminal" evidence="7">
    <location>
        <begin position="200"/>
        <end position="245"/>
    </location>
</feature>
<dbReference type="SUPFAM" id="SSF50486">
    <property type="entry name" value="FMT C-terminal domain-like"/>
    <property type="match status" value="1"/>
</dbReference>
<evidence type="ECO:0000259" key="7">
    <source>
        <dbReference type="Pfam" id="PF02911"/>
    </source>
</evidence>
<dbReference type="InterPro" id="IPR005794">
    <property type="entry name" value="Fmt"/>
</dbReference>
<keyword evidence="3 5" id="KW-0808">Transferase</keyword>